<dbReference type="PANTHER" id="PTHR43399:SF5">
    <property type="entry name" value="PEPTIDASE S8 FAMILY WITH PROTEASE-ASSOCIATED DOMAIN"/>
    <property type="match status" value="1"/>
</dbReference>
<dbReference type="Proteomes" id="UP000244956">
    <property type="component" value="Unassembled WGS sequence"/>
</dbReference>
<sequence>MISKFSLVAAWLTFLLLACSGLSVNGQLRSMTLRDQQRKAIRDYSMNWAQWYRQQQYVVDSLARKNNYRSSFSGGDGVALLLRRFEHQHPVWIHTHNLDAAITAGVDVLWDEPENELSGKGIITGLWDGGGVLTEHNEFFQTGESRIIQRDQPNACNDHSTHLAGTMVAGGVDKSCHGMAPLGTVVAYDFNFDVSEMGSEAADGLLASNHSYGTICGWKYNPGDEAWYWYGDLDISTDEDLNFGRYSKESYDLDLLTYLAPWYLIVKSAGNDRNDAPPENTPHFDFSDHWYEANDYHPPDGSSDGYECMGSMSVAKNIITVGAVAEVLSGYSGPEDVEMSIFSSWGPTDDGRIKPDLVANGTSIYSSIAQNVNQYETYDGTSMAAASVSGVVTLINQMQKECQPGVPLAASSVKGLLIHSAREAGAYPGPDYRFGWGLINASAAVELLKTNRSSGGQSVMEDELADETVFYHEIYIPGDCPELKVTLCWTDPAGQIAEYVLDDETPVLVNNLDIELVRLNDGTVFYPWVLDPDEPSAPAIKGINNLDNVEQVVLSNPMEGEYLIRISSRAGLKYGKQSFSLIISGQDLSSGLYPPSNLERISDDSEVFLTWYAPDEGEPSGYNIYRNGSCFATCHDTAWLDSSVQNDIEYSYYVTAEYGSFANQSLPTNEVVAKPHEQELLPYVVTFEEEPVDWSIKDDTTGWLWGNSSTLSSYYLDFGNNTGSFLGADSYSAGEGVHVWDGARSPPLALDLYERVTLSFNYLLVTGIYDAIDELVIMACKEGDSCIEIVKLSKSSSWESMNIDITEEMRRSNTRLVFYYDDNYRWGMGAGIDDITVTGIPLVPLDNRVDVEDSPVVKVGYEGGRHVVWIGGVNVSENMQLQVVAIDGKVLWEENWGNNRNAETRVVLPSLPTGLYILRYSSSAEVSSVKFEVR</sequence>
<evidence type="ECO:0000256" key="1">
    <source>
        <dbReference type="PROSITE-ProRule" id="PRU01240"/>
    </source>
</evidence>
<dbReference type="SUPFAM" id="SSF52743">
    <property type="entry name" value="Subtilisin-like"/>
    <property type="match status" value="1"/>
</dbReference>
<dbReference type="RefSeq" id="WP_109262386.1">
    <property type="nucleotide sequence ID" value="NZ_QEWP01000001.1"/>
</dbReference>
<feature type="active site" description="Charge relay system" evidence="1">
    <location>
        <position position="128"/>
    </location>
</feature>
<dbReference type="InterPro" id="IPR013783">
    <property type="entry name" value="Ig-like_fold"/>
</dbReference>
<dbReference type="InterPro" id="IPR000209">
    <property type="entry name" value="Peptidase_S8/S53_dom"/>
</dbReference>
<comment type="caution">
    <text evidence="3">The sequence shown here is derived from an EMBL/GenBank/DDBJ whole genome shotgun (WGS) entry which is preliminary data.</text>
</comment>
<protein>
    <recommendedName>
        <fullName evidence="2">Peptidase S8/S53 domain-containing protein</fullName>
    </recommendedName>
</protein>
<comment type="similarity">
    <text evidence="1">Belongs to the peptidase S8 family.</text>
</comment>
<feature type="domain" description="Peptidase S8/S53" evidence="2">
    <location>
        <begin position="137"/>
        <end position="437"/>
    </location>
</feature>
<name>A0A2U2BCZ4_9BACT</name>
<evidence type="ECO:0000313" key="3">
    <source>
        <dbReference type="EMBL" id="PWE00931.1"/>
    </source>
</evidence>
<keyword evidence="1" id="KW-0720">Serine protease</keyword>
<dbReference type="InterPro" id="IPR036852">
    <property type="entry name" value="Peptidase_S8/S53_dom_sf"/>
</dbReference>
<keyword evidence="1" id="KW-0378">Hydrolase</keyword>
<evidence type="ECO:0000259" key="2">
    <source>
        <dbReference type="Pfam" id="PF00082"/>
    </source>
</evidence>
<evidence type="ECO:0000313" key="4">
    <source>
        <dbReference type="Proteomes" id="UP000244956"/>
    </source>
</evidence>
<feature type="active site" description="Charge relay system" evidence="1">
    <location>
        <position position="382"/>
    </location>
</feature>
<dbReference type="SUPFAM" id="SSF49785">
    <property type="entry name" value="Galactose-binding domain-like"/>
    <property type="match status" value="1"/>
</dbReference>
<dbReference type="PROSITE" id="PS51892">
    <property type="entry name" value="SUBTILASE"/>
    <property type="match status" value="1"/>
</dbReference>
<accession>A0A2U2BCZ4</accession>
<dbReference type="Gene3D" id="2.60.40.10">
    <property type="entry name" value="Immunoglobulins"/>
    <property type="match status" value="1"/>
</dbReference>
<dbReference type="AlphaFoldDB" id="A0A2U2BCZ4"/>
<dbReference type="SUPFAM" id="SSF49265">
    <property type="entry name" value="Fibronectin type III"/>
    <property type="match status" value="1"/>
</dbReference>
<dbReference type="OrthoDB" id="9792152at2"/>
<dbReference type="GO" id="GO:0006508">
    <property type="term" value="P:proteolysis"/>
    <property type="evidence" value="ECO:0007669"/>
    <property type="project" value="UniProtKB-KW"/>
</dbReference>
<dbReference type="InterPro" id="IPR051048">
    <property type="entry name" value="Peptidase_S8/S53_subtilisin"/>
</dbReference>
<keyword evidence="1" id="KW-0645">Protease</keyword>
<dbReference type="InterPro" id="IPR008979">
    <property type="entry name" value="Galactose-bd-like_sf"/>
</dbReference>
<dbReference type="Gene3D" id="3.40.50.200">
    <property type="entry name" value="Peptidase S8/S53 domain"/>
    <property type="match status" value="1"/>
</dbReference>
<organism evidence="3 4">
    <name type="scientific">Marinilabilia rubra</name>
    <dbReference type="NCBI Taxonomy" id="2162893"/>
    <lineage>
        <taxon>Bacteria</taxon>
        <taxon>Pseudomonadati</taxon>
        <taxon>Bacteroidota</taxon>
        <taxon>Bacteroidia</taxon>
        <taxon>Marinilabiliales</taxon>
        <taxon>Marinilabiliaceae</taxon>
        <taxon>Marinilabilia</taxon>
    </lineage>
</organism>
<dbReference type="PROSITE" id="PS51257">
    <property type="entry name" value="PROKAR_LIPOPROTEIN"/>
    <property type="match status" value="1"/>
</dbReference>
<gene>
    <name evidence="3" type="ORF">DDZ16_00100</name>
</gene>
<dbReference type="Gene3D" id="2.60.120.380">
    <property type="match status" value="1"/>
</dbReference>
<dbReference type="Pfam" id="PF00082">
    <property type="entry name" value="Peptidase_S8"/>
    <property type="match status" value="1"/>
</dbReference>
<dbReference type="EMBL" id="QEWP01000001">
    <property type="protein sequence ID" value="PWE00931.1"/>
    <property type="molecule type" value="Genomic_DNA"/>
</dbReference>
<dbReference type="PANTHER" id="PTHR43399">
    <property type="entry name" value="SUBTILISIN-RELATED"/>
    <property type="match status" value="1"/>
</dbReference>
<proteinExistence type="inferred from homology"/>
<feature type="active site" description="Charge relay system" evidence="1">
    <location>
        <position position="159"/>
    </location>
</feature>
<dbReference type="GO" id="GO:0004252">
    <property type="term" value="F:serine-type endopeptidase activity"/>
    <property type="evidence" value="ECO:0007669"/>
    <property type="project" value="UniProtKB-UniRule"/>
</dbReference>
<dbReference type="InterPro" id="IPR036116">
    <property type="entry name" value="FN3_sf"/>
</dbReference>
<reference evidence="3 4" key="1">
    <citation type="submission" date="2018-05" db="EMBL/GenBank/DDBJ databases">
        <title>Marinilabilia rubrum sp. nov., isolated from saltern sediment.</title>
        <authorList>
            <person name="Zhang R."/>
        </authorList>
    </citation>
    <scope>NUCLEOTIDE SEQUENCE [LARGE SCALE GENOMIC DNA]</scope>
    <source>
        <strain evidence="3 4">WTE16</strain>
    </source>
</reference>
<keyword evidence="4" id="KW-1185">Reference proteome</keyword>